<dbReference type="OrthoDB" id="8781114at2"/>
<dbReference type="InterPro" id="IPR029063">
    <property type="entry name" value="SAM-dependent_MTases_sf"/>
</dbReference>
<reference evidence="2" key="1">
    <citation type="submission" date="2016-10" db="EMBL/GenBank/DDBJ databases">
        <title>Pseudomonas frederiksbergensis ERGS4:02 complete genome.</title>
        <authorList>
            <person name="Kumar R."/>
            <person name="Acharya V."/>
            <person name="Singh D."/>
        </authorList>
    </citation>
    <scope>NUCLEOTIDE SEQUENCE [LARGE SCALE GENOMIC DNA]</scope>
    <source>
        <strain evidence="2">ERGS4:02</strain>
    </source>
</reference>
<organism evidence="1 2">
    <name type="scientific">Pseudomonas frederiksbergensis</name>
    <dbReference type="NCBI Taxonomy" id="104087"/>
    <lineage>
        <taxon>Bacteria</taxon>
        <taxon>Pseudomonadati</taxon>
        <taxon>Pseudomonadota</taxon>
        <taxon>Gammaproteobacteria</taxon>
        <taxon>Pseudomonadales</taxon>
        <taxon>Pseudomonadaceae</taxon>
        <taxon>Pseudomonas</taxon>
    </lineage>
</organism>
<keyword evidence="1" id="KW-0489">Methyltransferase</keyword>
<dbReference type="GO" id="GO:0008168">
    <property type="term" value="F:methyltransferase activity"/>
    <property type="evidence" value="ECO:0007669"/>
    <property type="project" value="UniProtKB-KW"/>
</dbReference>
<dbReference type="EMBL" id="CP017886">
    <property type="protein sequence ID" value="APC15128.1"/>
    <property type="molecule type" value="Genomic_DNA"/>
</dbReference>
<dbReference type="Proteomes" id="UP000182567">
    <property type="component" value="Chromosome"/>
</dbReference>
<sequence length="168" mass="18923">MTKTILDPCCGSRMFWFDKKHPAVIFGDIRTEQKSLCDGRTLTVCPDVTLDFRDLPYADGAFKLVSFDPPHLVRAGAESWMKAKYGVLNPNTWQEDLRRGFAECFRVLATDGVLVFKWNETQIRTSQILSLTDQQPLFGHPSGKKGGTHWIIFMKAEASQPPTVSEAV</sequence>
<name>A0A1J0EGV8_9PSED</name>
<keyword evidence="1" id="KW-0808">Transferase</keyword>
<protein>
    <submittedName>
        <fullName evidence="1">Methyltransferase</fullName>
    </submittedName>
</protein>
<dbReference type="AlphaFoldDB" id="A0A1J0EGV8"/>
<dbReference type="RefSeq" id="WP_071551093.1">
    <property type="nucleotide sequence ID" value="NZ_CP017886.1"/>
</dbReference>
<evidence type="ECO:0000313" key="1">
    <source>
        <dbReference type="EMBL" id="APC15128.1"/>
    </source>
</evidence>
<proteinExistence type="predicted"/>
<evidence type="ECO:0000313" key="2">
    <source>
        <dbReference type="Proteomes" id="UP000182567"/>
    </source>
</evidence>
<dbReference type="GeneID" id="46907594"/>
<dbReference type="SUPFAM" id="SSF53335">
    <property type="entry name" value="S-adenosyl-L-methionine-dependent methyltransferases"/>
    <property type="match status" value="1"/>
</dbReference>
<dbReference type="REBASE" id="166608">
    <property type="entry name" value="M.Pfr402ORF5115P"/>
</dbReference>
<accession>A0A1J0EGV8</accession>
<dbReference type="GO" id="GO:0032259">
    <property type="term" value="P:methylation"/>
    <property type="evidence" value="ECO:0007669"/>
    <property type="project" value="UniProtKB-KW"/>
</dbReference>
<gene>
    <name evidence="1" type="ORF">BLL42_05115</name>
</gene>
<dbReference type="Gene3D" id="3.40.50.150">
    <property type="entry name" value="Vaccinia Virus protein VP39"/>
    <property type="match status" value="1"/>
</dbReference>